<comment type="caution">
    <text evidence="3">The sequence shown here is derived from an EMBL/GenBank/DDBJ whole genome shotgun (WGS) entry which is preliminary data.</text>
</comment>
<evidence type="ECO:0008006" key="5">
    <source>
        <dbReference type="Google" id="ProtNLM"/>
    </source>
</evidence>
<dbReference type="PANTHER" id="PTHR22835">
    <property type="entry name" value="ZINC FINGER FYVE DOMAIN CONTAINING PROTEIN"/>
    <property type="match status" value="1"/>
</dbReference>
<dbReference type="Gene3D" id="3.40.50.1110">
    <property type="entry name" value="SGNH hydrolase"/>
    <property type="match status" value="1"/>
</dbReference>
<evidence type="ECO:0000313" key="4">
    <source>
        <dbReference type="Proteomes" id="UP000824469"/>
    </source>
</evidence>
<reference evidence="3 4" key="1">
    <citation type="journal article" date="2021" name="Nat. Plants">
        <title>The Taxus genome provides insights into paclitaxel biosynthesis.</title>
        <authorList>
            <person name="Xiong X."/>
            <person name="Gou J."/>
            <person name="Liao Q."/>
            <person name="Li Y."/>
            <person name="Zhou Q."/>
            <person name="Bi G."/>
            <person name="Li C."/>
            <person name="Du R."/>
            <person name="Wang X."/>
            <person name="Sun T."/>
            <person name="Guo L."/>
            <person name="Liang H."/>
            <person name="Lu P."/>
            <person name="Wu Y."/>
            <person name="Zhang Z."/>
            <person name="Ro D.K."/>
            <person name="Shang Y."/>
            <person name="Huang S."/>
            <person name="Yan J."/>
        </authorList>
    </citation>
    <scope>NUCLEOTIDE SEQUENCE [LARGE SCALE GENOMIC DNA]</scope>
    <source>
        <strain evidence="3">Ta-2019</strain>
    </source>
</reference>
<organism evidence="3 4">
    <name type="scientific">Taxus chinensis</name>
    <name type="common">Chinese yew</name>
    <name type="synonym">Taxus wallichiana var. chinensis</name>
    <dbReference type="NCBI Taxonomy" id="29808"/>
    <lineage>
        <taxon>Eukaryota</taxon>
        <taxon>Viridiplantae</taxon>
        <taxon>Streptophyta</taxon>
        <taxon>Embryophyta</taxon>
        <taxon>Tracheophyta</taxon>
        <taxon>Spermatophyta</taxon>
        <taxon>Pinopsida</taxon>
        <taxon>Pinidae</taxon>
        <taxon>Conifers II</taxon>
        <taxon>Cupressales</taxon>
        <taxon>Taxaceae</taxon>
        <taxon>Taxus</taxon>
    </lineage>
</organism>
<dbReference type="Proteomes" id="UP000824469">
    <property type="component" value="Unassembled WGS sequence"/>
</dbReference>
<comment type="similarity">
    <text evidence="1">Belongs to the 'GDSL' lipolytic enzyme family.</text>
</comment>
<gene>
    <name evidence="3" type="ORF">KI387_010219</name>
</gene>
<proteinExistence type="inferred from homology"/>
<dbReference type="EMBL" id="JAHRHJ020000008">
    <property type="protein sequence ID" value="KAH9305815.1"/>
    <property type="molecule type" value="Genomic_DNA"/>
</dbReference>
<evidence type="ECO:0000313" key="3">
    <source>
        <dbReference type="EMBL" id="KAH9305815.1"/>
    </source>
</evidence>
<dbReference type="Pfam" id="PF00657">
    <property type="entry name" value="Lipase_GDSL"/>
    <property type="match status" value="1"/>
</dbReference>
<protein>
    <recommendedName>
        <fullName evidence="5">GDSL esterase/lipase</fullName>
    </recommendedName>
</protein>
<dbReference type="GO" id="GO:0016788">
    <property type="term" value="F:hydrolase activity, acting on ester bonds"/>
    <property type="evidence" value="ECO:0007669"/>
    <property type="project" value="InterPro"/>
</dbReference>
<keyword evidence="4" id="KW-1185">Reference proteome</keyword>
<evidence type="ECO:0000256" key="1">
    <source>
        <dbReference type="ARBA" id="ARBA00008668"/>
    </source>
</evidence>
<dbReference type="InterPro" id="IPR036514">
    <property type="entry name" value="SGNH_hydro_sf"/>
</dbReference>
<dbReference type="InterPro" id="IPR001087">
    <property type="entry name" value="GDSL"/>
</dbReference>
<keyword evidence="2" id="KW-0325">Glycoprotein</keyword>
<dbReference type="PANTHER" id="PTHR22835:SF659">
    <property type="entry name" value="GDSL LIPASE_ACYLHYDROLASE, PUTATIVE (AFU_ORTHOLOGUE AFUA_2G00510)-RELATED"/>
    <property type="match status" value="1"/>
</dbReference>
<dbReference type="AlphaFoldDB" id="A0AA38FKL8"/>
<name>A0AA38FKL8_TAXCH</name>
<evidence type="ECO:0000256" key="2">
    <source>
        <dbReference type="ARBA" id="ARBA00023180"/>
    </source>
</evidence>
<accession>A0AA38FKL8</accession>
<sequence>NAVIAFPQQAFQPARPPYGSTFPGRPDSRYCDGKLIIDHLADAFKVPLLSPFLGGFGQLVEKGSGMAVERRDYRNGVCFSVALATALSVPELLLEGVKVLDVKINPLTSDVQYEWFQTFRRASLVSAAFAGKLGQDFPRPEAFEDALYLPGEFGGNDYRAALLSGLSFERVKGMVPSVVGKIVQLTQNLYETGARNFLVMGVPPQGCTPFYLTMLNGSRDEFNCHLQVNEIYRLHDSNLKIAIKGLRQKLQDTNLMFADYYEAFMSVMRHPLKY</sequence>
<feature type="non-terminal residue" evidence="3">
    <location>
        <position position="274"/>
    </location>
</feature>
<feature type="non-terminal residue" evidence="3">
    <location>
        <position position="1"/>
    </location>
</feature>